<keyword evidence="3" id="KW-0540">Nuclease</keyword>
<dbReference type="SUPFAM" id="SSF54786">
    <property type="entry name" value="YcfA/nrd intein domain"/>
    <property type="match status" value="1"/>
</dbReference>
<proteinExistence type="inferred from homology"/>
<name>A0A2N6SUD2_FINMA</name>
<dbReference type="InterPro" id="IPR038570">
    <property type="entry name" value="HicA_sf"/>
</dbReference>
<evidence type="ECO:0000313" key="9">
    <source>
        <dbReference type="Proteomes" id="UP000235723"/>
    </source>
</evidence>
<dbReference type="Gene3D" id="3.30.920.30">
    <property type="entry name" value="Hypothetical protein"/>
    <property type="match status" value="1"/>
</dbReference>
<keyword evidence="2" id="KW-1277">Toxin-antitoxin system</keyword>
<evidence type="ECO:0000256" key="2">
    <source>
        <dbReference type="ARBA" id="ARBA00022649"/>
    </source>
</evidence>
<accession>A0A2N6SUD2</accession>
<evidence type="ECO:0000256" key="5">
    <source>
        <dbReference type="ARBA" id="ARBA00022801"/>
    </source>
</evidence>
<evidence type="ECO:0000256" key="3">
    <source>
        <dbReference type="ARBA" id="ARBA00022722"/>
    </source>
</evidence>
<comment type="caution">
    <text evidence="8">The sequence shown here is derived from an EMBL/GenBank/DDBJ whole genome shotgun (WGS) entry which is preliminary data.</text>
</comment>
<keyword evidence="7" id="KW-0346">Stress response</keyword>
<dbReference type="GO" id="GO:0004519">
    <property type="term" value="F:endonuclease activity"/>
    <property type="evidence" value="ECO:0007669"/>
    <property type="project" value="UniProtKB-KW"/>
</dbReference>
<dbReference type="GO" id="GO:0016787">
    <property type="term" value="F:hydrolase activity"/>
    <property type="evidence" value="ECO:0007669"/>
    <property type="project" value="UniProtKB-KW"/>
</dbReference>
<comment type="similarity">
    <text evidence="1">Belongs to the HicA mRNA interferase family.</text>
</comment>
<dbReference type="EMBL" id="PNHD01000002">
    <property type="protein sequence ID" value="PMC60683.1"/>
    <property type="molecule type" value="Genomic_DNA"/>
</dbReference>
<evidence type="ECO:0000256" key="4">
    <source>
        <dbReference type="ARBA" id="ARBA00022759"/>
    </source>
</evidence>
<reference evidence="8 9" key="1">
    <citation type="submission" date="2017-09" db="EMBL/GenBank/DDBJ databases">
        <title>Bacterial strain isolated from the female urinary microbiota.</title>
        <authorList>
            <person name="Thomas-White K."/>
            <person name="Kumar N."/>
            <person name="Forster S."/>
            <person name="Putonti C."/>
            <person name="Lawley T."/>
            <person name="Wolfe A.J."/>
        </authorList>
    </citation>
    <scope>NUCLEOTIDE SEQUENCE [LARGE SCALE GENOMIC DNA]</scope>
    <source>
        <strain evidence="8 9">UMB0115</strain>
    </source>
</reference>
<dbReference type="RefSeq" id="WP_102163761.1">
    <property type="nucleotide sequence ID" value="NZ_JBKYKD010000001.1"/>
</dbReference>
<organism evidence="8 9">
    <name type="scientific">Finegoldia magna</name>
    <name type="common">Peptostreptococcus magnus</name>
    <dbReference type="NCBI Taxonomy" id="1260"/>
    <lineage>
        <taxon>Bacteria</taxon>
        <taxon>Bacillati</taxon>
        <taxon>Bacillota</taxon>
        <taxon>Tissierellia</taxon>
        <taxon>Tissierellales</taxon>
        <taxon>Peptoniphilaceae</taxon>
        <taxon>Finegoldia</taxon>
    </lineage>
</organism>
<sequence>MVKPYREVIKVLKNNGWVYDHTTGSHEIYIKNGKICPIKCNKKDIPAGTLANIQRITGLKF</sequence>
<evidence type="ECO:0000256" key="7">
    <source>
        <dbReference type="ARBA" id="ARBA00023016"/>
    </source>
</evidence>
<protein>
    <recommendedName>
        <fullName evidence="10">Addiction module toxin, HicA family</fullName>
    </recommendedName>
</protein>
<evidence type="ECO:0008006" key="10">
    <source>
        <dbReference type="Google" id="ProtNLM"/>
    </source>
</evidence>
<keyword evidence="4" id="KW-0255">Endonuclease</keyword>
<dbReference type="Pfam" id="PF07927">
    <property type="entry name" value="HicA_toxin"/>
    <property type="match status" value="1"/>
</dbReference>
<keyword evidence="6" id="KW-0694">RNA-binding</keyword>
<keyword evidence="5" id="KW-0378">Hydrolase</keyword>
<evidence type="ECO:0000256" key="6">
    <source>
        <dbReference type="ARBA" id="ARBA00022884"/>
    </source>
</evidence>
<dbReference type="Proteomes" id="UP000235723">
    <property type="component" value="Unassembled WGS sequence"/>
</dbReference>
<dbReference type="AlphaFoldDB" id="A0A2N6SUD2"/>
<evidence type="ECO:0000256" key="1">
    <source>
        <dbReference type="ARBA" id="ARBA00006620"/>
    </source>
</evidence>
<dbReference type="GO" id="GO:0003729">
    <property type="term" value="F:mRNA binding"/>
    <property type="evidence" value="ECO:0007669"/>
    <property type="project" value="InterPro"/>
</dbReference>
<gene>
    <name evidence="8" type="ORF">CJ208_02110</name>
</gene>
<evidence type="ECO:0000313" key="8">
    <source>
        <dbReference type="EMBL" id="PMC60683.1"/>
    </source>
</evidence>
<dbReference type="InterPro" id="IPR012933">
    <property type="entry name" value="HicA_mRNA_interferase"/>
</dbReference>